<dbReference type="PANTHER" id="PTHR11487">
    <property type="entry name" value="THIOESTERASE"/>
    <property type="match status" value="1"/>
</dbReference>
<organism evidence="4 5">
    <name type="scientific">Streptomyces olindensis</name>
    <dbReference type="NCBI Taxonomy" id="358823"/>
    <lineage>
        <taxon>Bacteria</taxon>
        <taxon>Bacillati</taxon>
        <taxon>Actinomycetota</taxon>
        <taxon>Actinomycetes</taxon>
        <taxon>Kitasatosporales</taxon>
        <taxon>Streptomycetaceae</taxon>
        <taxon>Streptomyces</taxon>
    </lineage>
</organism>
<proteinExistence type="inferred from homology"/>
<dbReference type="InterPro" id="IPR020802">
    <property type="entry name" value="TesA-like"/>
</dbReference>
<evidence type="ECO:0000259" key="3">
    <source>
        <dbReference type="SMART" id="SM00824"/>
    </source>
</evidence>
<dbReference type="Gene3D" id="3.40.50.1820">
    <property type="entry name" value="alpha/beta hydrolase"/>
    <property type="match status" value="1"/>
</dbReference>
<sequence length="254" mass="28031">MTEQRSSAWIRRFHPKPGAETQLVCFPHAGGAASYYHPLSRAMSAQTEVLAVQYPGRQDRLGEACIEDIPTLADRIAEELMLWCEDRRTVLFGHSMGAAVAFEVALRLESRGVVLAGLVVAGRQAPMIQHDRGTHLATDAELVRRLRTLNAVNAEILADASLLEMVLPTIRSDFRASERYLNTTAPQLRCPITALAGADDPMVEVREVEAWEKQTSGPFRMRVLSGGHFFLDDHAETLRHELSPPRPSGLRGGA</sequence>
<comment type="similarity">
    <text evidence="1">Belongs to the thioesterase family.</text>
</comment>
<evidence type="ECO:0000256" key="1">
    <source>
        <dbReference type="ARBA" id="ARBA00007169"/>
    </source>
</evidence>
<accession>A0ABV2XQ53</accession>
<dbReference type="PANTHER" id="PTHR11487:SF0">
    <property type="entry name" value="S-ACYL FATTY ACID SYNTHASE THIOESTERASE, MEDIUM CHAIN"/>
    <property type="match status" value="1"/>
</dbReference>
<evidence type="ECO:0000313" key="4">
    <source>
        <dbReference type="EMBL" id="MEU2266131.1"/>
    </source>
</evidence>
<dbReference type="EMBL" id="JBEYBN010000006">
    <property type="protein sequence ID" value="MEU2266131.1"/>
    <property type="molecule type" value="Genomic_DNA"/>
</dbReference>
<dbReference type="Pfam" id="PF00975">
    <property type="entry name" value="Thioesterase"/>
    <property type="match status" value="1"/>
</dbReference>
<gene>
    <name evidence="4" type="ORF">ABZ568_06775</name>
</gene>
<dbReference type="SMART" id="SM00824">
    <property type="entry name" value="PKS_TE"/>
    <property type="match status" value="1"/>
</dbReference>
<dbReference type="RefSeq" id="WP_037764430.1">
    <property type="nucleotide sequence ID" value="NZ_JBEYBN010000006.1"/>
</dbReference>
<dbReference type="InterPro" id="IPR012223">
    <property type="entry name" value="TEII"/>
</dbReference>
<dbReference type="InterPro" id="IPR029058">
    <property type="entry name" value="AB_hydrolase_fold"/>
</dbReference>
<dbReference type="Proteomes" id="UP001550603">
    <property type="component" value="Unassembled WGS sequence"/>
</dbReference>
<comment type="caution">
    <text evidence="4">The sequence shown here is derived from an EMBL/GenBank/DDBJ whole genome shotgun (WGS) entry which is preliminary data.</text>
</comment>
<evidence type="ECO:0000256" key="2">
    <source>
        <dbReference type="ARBA" id="ARBA00022801"/>
    </source>
</evidence>
<reference evidence="4 5" key="1">
    <citation type="submission" date="2024-06" db="EMBL/GenBank/DDBJ databases">
        <title>The Natural Products Discovery Center: Release of the First 8490 Sequenced Strains for Exploring Actinobacteria Biosynthetic Diversity.</title>
        <authorList>
            <person name="Kalkreuter E."/>
            <person name="Kautsar S.A."/>
            <person name="Yang D."/>
            <person name="Bader C.D."/>
            <person name="Teijaro C.N."/>
            <person name="Fluegel L."/>
            <person name="Davis C.M."/>
            <person name="Simpson J.R."/>
            <person name="Lauterbach L."/>
            <person name="Steele A.D."/>
            <person name="Gui C."/>
            <person name="Meng S."/>
            <person name="Li G."/>
            <person name="Viehrig K."/>
            <person name="Ye F."/>
            <person name="Su P."/>
            <person name="Kiefer A.F."/>
            <person name="Nichols A."/>
            <person name="Cepeda A.J."/>
            <person name="Yan W."/>
            <person name="Fan B."/>
            <person name="Jiang Y."/>
            <person name="Adhikari A."/>
            <person name="Zheng C.-J."/>
            <person name="Schuster L."/>
            <person name="Cowan T.M."/>
            <person name="Smanski M.J."/>
            <person name="Chevrette M.G."/>
            <person name="De Carvalho L.P.S."/>
            <person name="Shen B."/>
        </authorList>
    </citation>
    <scope>NUCLEOTIDE SEQUENCE [LARGE SCALE GENOMIC DNA]</scope>
    <source>
        <strain evidence="4 5">NPDC019583</strain>
    </source>
</reference>
<dbReference type="SUPFAM" id="SSF53474">
    <property type="entry name" value="alpha/beta-Hydrolases"/>
    <property type="match status" value="1"/>
</dbReference>
<evidence type="ECO:0000313" key="5">
    <source>
        <dbReference type="Proteomes" id="UP001550603"/>
    </source>
</evidence>
<keyword evidence="2 4" id="KW-0378">Hydrolase</keyword>
<protein>
    <submittedName>
        <fullName evidence="4">Alpha/beta fold hydrolase</fullName>
    </submittedName>
</protein>
<name>A0ABV2XQ53_9ACTN</name>
<dbReference type="InterPro" id="IPR001031">
    <property type="entry name" value="Thioesterase"/>
</dbReference>
<keyword evidence="5" id="KW-1185">Reference proteome</keyword>
<feature type="domain" description="Thioesterase TesA-like" evidence="3">
    <location>
        <begin position="24"/>
        <end position="242"/>
    </location>
</feature>
<dbReference type="GO" id="GO:0016787">
    <property type="term" value="F:hydrolase activity"/>
    <property type="evidence" value="ECO:0007669"/>
    <property type="project" value="UniProtKB-KW"/>
</dbReference>